<dbReference type="EMBL" id="JYDO01000151">
    <property type="protein sequence ID" value="KRZ68886.1"/>
    <property type="molecule type" value="Genomic_DNA"/>
</dbReference>
<sequence>MDTLGLMVLSRAVVLKVWVVTHWWIVSRFWSDQTESELALAMDIGYGYRLLCLFNVVIARAVLHCMHDQLVVYEDDKMSSFRPMLKVMKTQIEGKQLAPKRTSDASTTKDNAAPSRGWLYGVIFTSACFASSNALITSCSLSLFFSFRTQISIFPAVPVTWQFTQNYNPRETSSMKRRNVCAAFRKPPEFVGLGRGIYHALVTLLGRRESPQCRHVIRCSFSTMCSMCSGNAQLLMDGRMIPNSSRMSNYLRHSSSQFGSSHRGLEKRNVVAQTIVTGYAARRLAN</sequence>
<evidence type="ECO:0000313" key="2">
    <source>
        <dbReference type="Proteomes" id="UP000054843"/>
    </source>
</evidence>
<accession>A0A0V1MAT1</accession>
<comment type="caution">
    <text evidence="1">The sequence shown here is derived from an EMBL/GenBank/DDBJ whole genome shotgun (WGS) entry which is preliminary data.</text>
</comment>
<organism evidence="1 2">
    <name type="scientific">Trichinella papuae</name>
    <dbReference type="NCBI Taxonomy" id="268474"/>
    <lineage>
        <taxon>Eukaryota</taxon>
        <taxon>Metazoa</taxon>
        <taxon>Ecdysozoa</taxon>
        <taxon>Nematoda</taxon>
        <taxon>Enoplea</taxon>
        <taxon>Dorylaimia</taxon>
        <taxon>Trichinellida</taxon>
        <taxon>Trichinellidae</taxon>
        <taxon>Trichinella</taxon>
    </lineage>
</organism>
<dbReference type="AlphaFoldDB" id="A0A0V1MAT1"/>
<keyword evidence="2" id="KW-1185">Reference proteome</keyword>
<name>A0A0V1MAT1_9BILA</name>
<dbReference type="Proteomes" id="UP000054843">
    <property type="component" value="Unassembled WGS sequence"/>
</dbReference>
<evidence type="ECO:0000313" key="1">
    <source>
        <dbReference type="EMBL" id="KRZ68886.1"/>
    </source>
</evidence>
<proteinExistence type="predicted"/>
<reference evidence="1 2" key="1">
    <citation type="submission" date="2015-01" db="EMBL/GenBank/DDBJ databases">
        <title>Evolution of Trichinella species and genotypes.</title>
        <authorList>
            <person name="Korhonen P.K."/>
            <person name="Edoardo P."/>
            <person name="Giuseppe L.R."/>
            <person name="Gasser R.B."/>
        </authorList>
    </citation>
    <scope>NUCLEOTIDE SEQUENCE [LARGE SCALE GENOMIC DNA]</scope>
    <source>
        <strain evidence="1">ISS1980</strain>
    </source>
</reference>
<protein>
    <submittedName>
        <fullName evidence="1">Uncharacterized protein</fullName>
    </submittedName>
</protein>
<gene>
    <name evidence="1" type="ORF">T10_7423</name>
</gene>